<sequence>MVVVVRNRKMTDDLHRKRVVNLMIAVLMVVTGSLNTIAAKWADSIRVDGRTFNHPFFQAICMFIGEFCCLIAFFIIYVVQKVSWRRRNIEGEGGIVAELDGDAEPSIPKFNVFIFLPPAICDILGTSLMYIGLNLTSASSYQMLRVSWRRRNIEGEGGIVAELDGDAEPSIPKFNVFIFLPPAICDILGTSLMYIGLNLTSASSYQMLRGSVIIFTGLLSVAFLNTRLHGYKWLGMSIVTAGLVVVGVSDIVFDDRPTDDTNGIITGNLLIIMAQIIVAIQMVTEQKYLTQYDVPALLAVGLEGLFGMIILSFLLIPMYYIHVPSTFSTNPYGRLEDIFFAFKEIGDNPTILAALALTIVSIAFFNFAGVTVTKRLSATSRMVLDSVRTLVIWIISIPLFGEQFIAIQLLGFALLLVGMFVYNDLIFGPMFRQKVLPKIENNSLSLCCASFCGADIDVADRESLLDDDDLLGFALLLVGMFVYNDLIFGPMFRQKVLPKIENNSLSLCCASFCGADIDVADRESLLDDDDVEQMAH</sequence>
<dbReference type="Proteomes" id="UP000887579">
    <property type="component" value="Unplaced"/>
</dbReference>
<dbReference type="WBParaSite" id="ES5_v2.g11604.t1">
    <property type="protein sequence ID" value="ES5_v2.g11604.t1"/>
    <property type="gene ID" value="ES5_v2.g11604"/>
</dbReference>
<reference evidence="2" key="1">
    <citation type="submission" date="2022-11" db="UniProtKB">
        <authorList>
            <consortium name="WormBaseParasite"/>
        </authorList>
    </citation>
    <scope>IDENTIFICATION</scope>
</reference>
<name>A0AC34F3U1_9BILA</name>
<accession>A0AC34F3U1</accession>
<evidence type="ECO:0000313" key="2">
    <source>
        <dbReference type="WBParaSite" id="ES5_v2.g11604.t1"/>
    </source>
</evidence>
<protein>
    <submittedName>
        <fullName evidence="2">Sugar phosphate transporter domain-containing protein</fullName>
    </submittedName>
</protein>
<organism evidence="1 2">
    <name type="scientific">Panagrolaimus sp. ES5</name>
    <dbReference type="NCBI Taxonomy" id="591445"/>
    <lineage>
        <taxon>Eukaryota</taxon>
        <taxon>Metazoa</taxon>
        <taxon>Ecdysozoa</taxon>
        <taxon>Nematoda</taxon>
        <taxon>Chromadorea</taxon>
        <taxon>Rhabditida</taxon>
        <taxon>Tylenchina</taxon>
        <taxon>Panagrolaimomorpha</taxon>
        <taxon>Panagrolaimoidea</taxon>
        <taxon>Panagrolaimidae</taxon>
        <taxon>Panagrolaimus</taxon>
    </lineage>
</organism>
<proteinExistence type="predicted"/>
<evidence type="ECO:0000313" key="1">
    <source>
        <dbReference type="Proteomes" id="UP000887579"/>
    </source>
</evidence>